<dbReference type="Proteomes" id="UP000326336">
    <property type="component" value="Unassembled WGS sequence"/>
</dbReference>
<organism evidence="1 2">
    <name type="scientific">Bifidobacterium jacchi</name>
    <dbReference type="NCBI Taxonomy" id="2490545"/>
    <lineage>
        <taxon>Bacteria</taxon>
        <taxon>Bacillati</taxon>
        <taxon>Actinomycetota</taxon>
        <taxon>Actinomycetes</taxon>
        <taxon>Bifidobacteriales</taxon>
        <taxon>Bifidobacteriaceae</taxon>
        <taxon>Bifidobacterium</taxon>
    </lineage>
</organism>
<dbReference type="InterPro" id="IPR019072">
    <property type="entry name" value="Restrct_endonuc_II_XamI"/>
</dbReference>
<dbReference type="GO" id="GO:0009036">
    <property type="term" value="F:type II site-specific deoxyribonuclease activity"/>
    <property type="evidence" value="ECO:0007669"/>
    <property type="project" value="InterPro"/>
</dbReference>
<comment type="caution">
    <text evidence="1">The sequence shown here is derived from an EMBL/GenBank/DDBJ whole genome shotgun (WGS) entry which is preliminary data.</text>
</comment>
<keyword evidence="1" id="KW-0255">Endonuclease</keyword>
<dbReference type="GO" id="GO:0003677">
    <property type="term" value="F:DNA binding"/>
    <property type="evidence" value="ECO:0007669"/>
    <property type="project" value="InterPro"/>
</dbReference>
<gene>
    <name evidence="1" type="ORF">EHS19_02080</name>
</gene>
<dbReference type="GO" id="GO:0009307">
    <property type="term" value="P:DNA restriction-modification system"/>
    <property type="evidence" value="ECO:0007669"/>
    <property type="project" value="InterPro"/>
</dbReference>
<evidence type="ECO:0000313" key="2">
    <source>
        <dbReference type="Proteomes" id="UP000326336"/>
    </source>
</evidence>
<dbReference type="OrthoDB" id="7807916at2"/>
<sequence length="327" mass="37729">MRNIREVLVINADKPNRWNEDTQASILQYNDWFFNYAPSTYQSARGECIEGVQRLLNDTDYLRALTEQYLWDNPEDLAIARMFCAPPIARERLAGLAQVSKTIVQSMEKGSVPRGRSRLQRREAIRRIIPVLRHLIDTQLCAWLKEGTRPSEREIEIASCVAGDRLCGSLTDPLIRNEQEHRQLSKLDTYLNARGYLRVENPSIQAFDMKPGTYSHHKNVSMYKNATDESDGMVNTPVDMAIMPFNSTRPLLIECKCAGDATNTNKRRKEEDTKVSQLRGTYGDVTLYLFLCGYFEATYLGYEAANHMDWIWEHRIEDFDELVPYAQ</sequence>
<keyword evidence="1" id="KW-0540">Nuclease</keyword>
<keyword evidence="2" id="KW-1185">Reference proteome</keyword>
<dbReference type="AlphaFoldDB" id="A0A5N5RLD6"/>
<keyword evidence="1" id="KW-0378">Hydrolase</keyword>
<evidence type="ECO:0000313" key="1">
    <source>
        <dbReference type="EMBL" id="KAB5608142.1"/>
    </source>
</evidence>
<name>A0A5N5RLD6_9BIFI</name>
<protein>
    <submittedName>
        <fullName evidence="1">XamI family restriction endonuclease</fullName>
    </submittedName>
</protein>
<dbReference type="Pfam" id="PF09572">
    <property type="entry name" value="RE_XamI"/>
    <property type="match status" value="1"/>
</dbReference>
<accession>A0A5N5RLD6</accession>
<dbReference type="EMBL" id="RQSP01000004">
    <property type="protein sequence ID" value="KAB5608142.1"/>
    <property type="molecule type" value="Genomic_DNA"/>
</dbReference>
<reference evidence="1 2" key="1">
    <citation type="journal article" date="2019" name="Int. J. Syst. Evol. Microbiol.">
        <title>Bifidobacterium jacchi sp. nov., isolated from the faeces of a baby common marmoset (Callithrix jacchus).</title>
        <authorList>
            <person name="Modesto M."/>
            <person name="Watanabe K."/>
            <person name="Arita M."/>
            <person name="Satti M."/>
            <person name="Oki K."/>
            <person name="Sciavilla P."/>
            <person name="Patavino C."/>
            <person name="Camma C."/>
            <person name="Michelini S."/>
            <person name="Sgorbati B."/>
            <person name="Mattarelli P."/>
        </authorList>
    </citation>
    <scope>NUCLEOTIDE SEQUENCE [LARGE SCALE GENOMIC DNA]</scope>
    <source>
        <strain evidence="1 2">MRM 9.3</strain>
    </source>
</reference>
<proteinExistence type="predicted"/>